<sequence length="393" mass="45018">MNKPSNWLSGEFGDYVTIKSQKFDPKKQEVEKKCIELEHIEQETGRVLGNTTTLLSKSTKNIFAKGDILFGKLRPYLKKFAKAPFSGVCSSEIWVLTPKEKLNRNFLFYIIQSDKFIEEANKSCGTKMPRADWGVVAKYRIHLPPISEQVKIADILSLIDEKLDIIEDKIIETRNLKNGLIQKLFFSDYMKPERLGDLLIEKPAYGANASACEYAEGKTRYVRITDINDRGRLLDSKVSLNLPDCNDYLLHDGDIIIARSGNTVGKSYLYNVNDGVCAYAGYLIRFRTDVKKLLPRYLSHFLMTERYWNWIKNNIKVGAQPNINAQQYQSLEIPICPISDQENIINILEAIDSKIDLLEQQKSETQLLKKGMMQKLLTGEWRVPLDCNEEEAA</sequence>
<dbReference type="Pfam" id="PF01420">
    <property type="entry name" value="Methylase_S"/>
    <property type="match status" value="2"/>
</dbReference>
<dbReference type="PANTHER" id="PTHR30408:SF12">
    <property type="entry name" value="TYPE I RESTRICTION ENZYME MJAVIII SPECIFICITY SUBUNIT"/>
    <property type="match status" value="1"/>
</dbReference>
<feature type="domain" description="Type I restriction modification DNA specificity" evidence="4">
    <location>
        <begin position="194"/>
        <end position="364"/>
    </location>
</feature>
<protein>
    <submittedName>
        <fullName evidence="5">Restriction endonuclease subunit S</fullName>
        <ecNumber evidence="5">3.1.21.-</ecNumber>
    </submittedName>
</protein>
<keyword evidence="5" id="KW-0540">Nuclease</keyword>
<dbReference type="Proteomes" id="UP001177872">
    <property type="component" value="Unassembled WGS sequence"/>
</dbReference>
<evidence type="ECO:0000256" key="1">
    <source>
        <dbReference type="ARBA" id="ARBA00010923"/>
    </source>
</evidence>
<dbReference type="EC" id="3.1.21.-" evidence="5"/>
<dbReference type="GO" id="GO:0004519">
    <property type="term" value="F:endonuclease activity"/>
    <property type="evidence" value="ECO:0007669"/>
    <property type="project" value="UniProtKB-KW"/>
</dbReference>
<dbReference type="EMBL" id="JAVCZN010000003">
    <property type="protein sequence ID" value="MDQ1861279.1"/>
    <property type="molecule type" value="Genomic_DNA"/>
</dbReference>
<reference evidence="5" key="1">
    <citation type="submission" date="2023-07" db="EMBL/GenBank/DDBJ databases">
        <title>In vitro acaricidal activity of Serratia ureilytica strains isolated from Mimosa pudica nodules againts the dust mite Tyrophagus putrescentiae.</title>
        <authorList>
            <person name="Wong-Villareal A."/>
            <person name="Cerqueda-Garcia D."/>
        </authorList>
    </citation>
    <scope>NUCLEOTIDE SEQUENCE</scope>
    <source>
        <strain evidence="5">UTS2</strain>
    </source>
</reference>
<dbReference type="InterPro" id="IPR044946">
    <property type="entry name" value="Restrct_endonuc_typeI_TRD_sf"/>
</dbReference>
<evidence type="ECO:0000313" key="5">
    <source>
        <dbReference type="EMBL" id="MDQ1861279.1"/>
    </source>
</evidence>
<keyword evidence="3" id="KW-0238">DNA-binding</keyword>
<keyword evidence="5" id="KW-0378">Hydrolase</keyword>
<dbReference type="PANTHER" id="PTHR30408">
    <property type="entry name" value="TYPE-1 RESTRICTION ENZYME ECOKI SPECIFICITY PROTEIN"/>
    <property type="match status" value="1"/>
</dbReference>
<dbReference type="RefSeq" id="WP_262942654.1">
    <property type="nucleotide sequence ID" value="NZ_JAIQCT010000010.1"/>
</dbReference>
<dbReference type="CDD" id="cd17521">
    <property type="entry name" value="RMtype1_S_Sau13435ORF2165P_TRD2-CR2_like"/>
    <property type="match status" value="1"/>
</dbReference>
<comment type="caution">
    <text evidence="5">The sequence shown here is derived from an EMBL/GenBank/DDBJ whole genome shotgun (WGS) entry which is preliminary data.</text>
</comment>
<keyword evidence="5" id="KW-0255">Endonuclease</keyword>
<proteinExistence type="inferred from homology"/>
<dbReference type="InterPro" id="IPR000055">
    <property type="entry name" value="Restrct_endonuc_typeI_TRD"/>
</dbReference>
<evidence type="ECO:0000256" key="2">
    <source>
        <dbReference type="ARBA" id="ARBA00022747"/>
    </source>
</evidence>
<organism evidence="5 6">
    <name type="scientific">Serratia ureilytica</name>
    <dbReference type="NCBI Taxonomy" id="300181"/>
    <lineage>
        <taxon>Bacteria</taxon>
        <taxon>Pseudomonadati</taxon>
        <taxon>Pseudomonadota</taxon>
        <taxon>Gammaproteobacteria</taxon>
        <taxon>Enterobacterales</taxon>
        <taxon>Yersiniaceae</taxon>
        <taxon>Serratia</taxon>
    </lineage>
</organism>
<evidence type="ECO:0000259" key="4">
    <source>
        <dbReference type="Pfam" id="PF01420"/>
    </source>
</evidence>
<evidence type="ECO:0000313" key="6">
    <source>
        <dbReference type="Proteomes" id="UP001177872"/>
    </source>
</evidence>
<dbReference type="SUPFAM" id="SSF116734">
    <property type="entry name" value="DNA methylase specificity domain"/>
    <property type="match status" value="2"/>
</dbReference>
<dbReference type="GO" id="GO:0016787">
    <property type="term" value="F:hydrolase activity"/>
    <property type="evidence" value="ECO:0007669"/>
    <property type="project" value="UniProtKB-KW"/>
</dbReference>
<name>A0ABU0VIN7_9GAMM</name>
<comment type="similarity">
    <text evidence="1">Belongs to the type-I restriction system S methylase family.</text>
</comment>
<feature type="domain" description="Type I restriction modification DNA specificity" evidence="4">
    <location>
        <begin position="4"/>
        <end position="171"/>
    </location>
</feature>
<accession>A0ABU0VIN7</accession>
<dbReference type="InterPro" id="IPR052021">
    <property type="entry name" value="Type-I_RS_S_subunit"/>
</dbReference>
<dbReference type="Gene3D" id="3.90.220.20">
    <property type="entry name" value="DNA methylase specificity domains"/>
    <property type="match status" value="2"/>
</dbReference>
<keyword evidence="2" id="KW-0680">Restriction system</keyword>
<keyword evidence="6" id="KW-1185">Reference proteome</keyword>
<evidence type="ECO:0000256" key="3">
    <source>
        <dbReference type="ARBA" id="ARBA00023125"/>
    </source>
</evidence>
<gene>
    <name evidence="5" type="ORF">Q6237_09800</name>
</gene>